<dbReference type="EMBL" id="SPIA01000001">
    <property type="protein sequence ID" value="TFH69367.1"/>
    <property type="molecule type" value="Genomic_DNA"/>
</dbReference>
<reference evidence="12 13" key="1">
    <citation type="submission" date="2019-03" db="EMBL/GenBank/DDBJ databases">
        <title>Draft genome of Gammaproteobacteria bacterium LSUCC0057, a member of the SAR92 clade.</title>
        <authorList>
            <person name="Lanclos V.C."/>
            <person name="Doiron C."/>
            <person name="Henson M.W."/>
            <person name="Thrash J.C."/>
        </authorList>
    </citation>
    <scope>NUCLEOTIDE SEQUENCE [LARGE SCALE GENOMIC DNA]</scope>
    <source>
        <strain evidence="12 13">LSUCC0057</strain>
    </source>
</reference>
<dbReference type="FunFam" id="1.10.10.10:FF:000214">
    <property type="entry name" value="Methylated-DNA--protein-cysteine methyltransferase"/>
    <property type="match status" value="1"/>
</dbReference>
<dbReference type="Pfam" id="PF01035">
    <property type="entry name" value="DNA_binding_1"/>
    <property type="match status" value="1"/>
</dbReference>
<dbReference type="PROSITE" id="PS00374">
    <property type="entry name" value="MGMT"/>
    <property type="match status" value="1"/>
</dbReference>
<evidence type="ECO:0000313" key="13">
    <source>
        <dbReference type="Proteomes" id="UP000298133"/>
    </source>
</evidence>
<dbReference type="CDD" id="cd06445">
    <property type="entry name" value="ATase"/>
    <property type="match status" value="1"/>
</dbReference>
<dbReference type="InterPro" id="IPR036631">
    <property type="entry name" value="MGMT_N_sf"/>
</dbReference>
<evidence type="ECO:0000256" key="3">
    <source>
        <dbReference type="ARBA" id="ARBA00022490"/>
    </source>
</evidence>
<dbReference type="InterPro" id="IPR014048">
    <property type="entry name" value="MethylDNA_cys_MeTrfase_DNA-bd"/>
</dbReference>
<gene>
    <name evidence="12" type="ORF">E3W66_04190</name>
</gene>
<dbReference type="PANTHER" id="PTHR10815:SF13">
    <property type="entry name" value="METHYLATED-DNA--PROTEIN-CYSTEINE METHYLTRANSFERASE"/>
    <property type="match status" value="1"/>
</dbReference>
<dbReference type="InterPro" id="IPR036388">
    <property type="entry name" value="WH-like_DNA-bd_sf"/>
</dbReference>
<sequence>MTPTLYHQSVATPLGTVTVTASDNALLALAMGSAEPLCGNAVTAAAVEQLSEYFAGRRRHFELSLNAAGTEFQQRCWRLLSRVPYGETRSYRWQAEQLGNPSLARAVGSANAANPLPIVIPCHRIINSSGGLGGYNLGLLNKGWLLAHEQRQ</sequence>
<dbReference type="GO" id="GO:0003908">
    <property type="term" value="F:methylated-DNA-[protein]-cysteine S-methyltransferase activity"/>
    <property type="evidence" value="ECO:0007669"/>
    <property type="project" value="UniProtKB-UniRule"/>
</dbReference>
<dbReference type="NCBIfam" id="TIGR00589">
    <property type="entry name" value="ogt"/>
    <property type="match status" value="1"/>
</dbReference>
<dbReference type="GO" id="GO:0032259">
    <property type="term" value="P:methylation"/>
    <property type="evidence" value="ECO:0007669"/>
    <property type="project" value="UniProtKB-KW"/>
</dbReference>
<evidence type="ECO:0000256" key="6">
    <source>
        <dbReference type="ARBA" id="ARBA00022763"/>
    </source>
</evidence>
<keyword evidence="5 9" id="KW-0808">Transferase</keyword>
<feature type="domain" description="Methylguanine DNA methyltransferase ribonuclease-like" evidence="11">
    <location>
        <begin position="5"/>
        <end position="66"/>
    </location>
</feature>
<dbReference type="GO" id="GO:0006307">
    <property type="term" value="P:DNA alkylation repair"/>
    <property type="evidence" value="ECO:0007669"/>
    <property type="project" value="UniProtKB-UniRule"/>
</dbReference>
<organism evidence="12 13">
    <name type="scientific">Gammaproteobacteria bacterium LSUCC0057</name>
    <dbReference type="NCBI Taxonomy" id="2559237"/>
    <lineage>
        <taxon>Bacteria</taxon>
        <taxon>Pseudomonadati</taxon>
        <taxon>Pseudomonadota</taxon>
        <taxon>Gammaproteobacteria</taxon>
        <taxon>Cellvibrionales</taxon>
        <taxon>Porticoccaceae</taxon>
        <taxon>SAR92 clade</taxon>
    </lineage>
</organism>
<keyword evidence="6 9" id="KW-0227">DNA damage</keyword>
<dbReference type="SUPFAM" id="SSF46767">
    <property type="entry name" value="Methylated DNA-protein cysteine methyltransferase, C-terminal domain"/>
    <property type="match status" value="1"/>
</dbReference>
<evidence type="ECO:0000256" key="8">
    <source>
        <dbReference type="ARBA" id="ARBA00049348"/>
    </source>
</evidence>
<evidence type="ECO:0000256" key="5">
    <source>
        <dbReference type="ARBA" id="ARBA00022679"/>
    </source>
</evidence>
<evidence type="ECO:0000256" key="1">
    <source>
        <dbReference type="ARBA" id="ARBA00001286"/>
    </source>
</evidence>
<evidence type="ECO:0000259" key="11">
    <source>
        <dbReference type="Pfam" id="PF02870"/>
    </source>
</evidence>
<proteinExistence type="inferred from homology"/>
<comment type="catalytic activity">
    <reaction evidence="1 9">
        <text>a 4-O-methyl-thymidine in DNA + L-cysteinyl-[protein] = a thymidine in DNA + S-methyl-L-cysteinyl-[protein]</text>
        <dbReference type="Rhea" id="RHEA:53428"/>
        <dbReference type="Rhea" id="RHEA-COMP:10131"/>
        <dbReference type="Rhea" id="RHEA-COMP:10132"/>
        <dbReference type="Rhea" id="RHEA-COMP:13555"/>
        <dbReference type="Rhea" id="RHEA-COMP:13556"/>
        <dbReference type="ChEBI" id="CHEBI:29950"/>
        <dbReference type="ChEBI" id="CHEBI:82612"/>
        <dbReference type="ChEBI" id="CHEBI:137386"/>
        <dbReference type="ChEBI" id="CHEBI:137387"/>
        <dbReference type="EC" id="2.1.1.63"/>
    </reaction>
</comment>
<keyword evidence="7 9" id="KW-0234">DNA repair</keyword>
<dbReference type="GO" id="GO:0005737">
    <property type="term" value="C:cytoplasm"/>
    <property type="evidence" value="ECO:0007669"/>
    <property type="project" value="UniProtKB-SubCell"/>
</dbReference>
<dbReference type="Gene3D" id="1.10.10.10">
    <property type="entry name" value="Winged helix-like DNA-binding domain superfamily/Winged helix DNA-binding domain"/>
    <property type="match status" value="1"/>
</dbReference>
<name>A0A4Y8UNF7_9GAMM</name>
<protein>
    <recommendedName>
        <fullName evidence="9">Methylated-DNA--protein-cysteine methyltransferase</fullName>
        <ecNumber evidence="9">2.1.1.63</ecNumber>
    </recommendedName>
    <alternativeName>
        <fullName evidence="9">6-O-methylguanine-DNA methyltransferase</fullName>
        <shortName evidence="9">MGMT</shortName>
    </alternativeName>
    <alternativeName>
        <fullName evidence="9">O-6-methylguanine-DNA-alkyltransferase</fullName>
    </alternativeName>
</protein>
<keyword evidence="3 9" id="KW-0963">Cytoplasm</keyword>
<dbReference type="InterPro" id="IPR001497">
    <property type="entry name" value="MethylDNA_cys_MeTrfase_AS"/>
</dbReference>
<evidence type="ECO:0000259" key="10">
    <source>
        <dbReference type="Pfam" id="PF01035"/>
    </source>
</evidence>
<feature type="domain" description="Methylated-DNA-[protein]-cysteine S-methyltransferase DNA binding" evidence="10">
    <location>
        <begin position="71"/>
        <end position="150"/>
    </location>
</feature>
<comment type="function">
    <text evidence="9">Involved in the cellular defense against the biological effects of O6-methylguanine (O6-MeG) and O4-methylthymine (O4-MeT) in DNA. Repairs the methylated nucleobase in DNA by stoichiometrically transferring the methyl group to a cysteine residue in the enzyme. This is a suicide reaction: the enzyme is irreversibly inactivated.</text>
</comment>
<dbReference type="OrthoDB" id="9802228at2"/>
<dbReference type="EC" id="2.1.1.63" evidence="9"/>
<dbReference type="Pfam" id="PF02870">
    <property type="entry name" value="Methyltransf_1N"/>
    <property type="match status" value="1"/>
</dbReference>
<feature type="active site" description="Nucleophile; methyl group acceptor" evidence="9">
    <location>
        <position position="122"/>
    </location>
</feature>
<comment type="miscellaneous">
    <text evidence="9">This enzyme catalyzes only one turnover and therefore is not strictly catalytic. According to one definition, an enzyme is a biocatalyst that acts repeatedly and over many reaction cycles.</text>
</comment>
<dbReference type="Gene3D" id="3.30.160.70">
    <property type="entry name" value="Methylated DNA-protein cysteine methyltransferase domain"/>
    <property type="match status" value="1"/>
</dbReference>
<comment type="caution">
    <text evidence="12">The sequence shown here is derived from an EMBL/GenBank/DDBJ whole genome shotgun (WGS) entry which is preliminary data.</text>
</comment>
<dbReference type="InterPro" id="IPR023546">
    <property type="entry name" value="MGMT"/>
</dbReference>
<dbReference type="Proteomes" id="UP000298133">
    <property type="component" value="Unassembled WGS sequence"/>
</dbReference>
<comment type="subcellular location">
    <subcellularLocation>
        <location evidence="9">Cytoplasm</location>
    </subcellularLocation>
</comment>
<dbReference type="InterPro" id="IPR008332">
    <property type="entry name" value="MethylG_MeTrfase_N"/>
</dbReference>
<dbReference type="PANTHER" id="PTHR10815">
    <property type="entry name" value="METHYLATED-DNA--PROTEIN-CYSTEINE METHYLTRANSFERASE"/>
    <property type="match status" value="1"/>
</dbReference>
<keyword evidence="13" id="KW-1185">Reference proteome</keyword>
<evidence type="ECO:0000256" key="4">
    <source>
        <dbReference type="ARBA" id="ARBA00022603"/>
    </source>
</evidence>
<evidence type="ECO:0000313" key="12">
    <source>
        <dbReference type="EMBL" id="TFH69367.1"/>
    </source>
</evidence>
<comment type="similarity">
    <text evidence="2 9">Belongs to the MGMT family.</text>
</comment>
<comment type="catalytic activity">
    <reaction evidence="8 9">
        <text>a 6-O-methyl-2'-deoxyguanosine in DNA + L-cysteinyl-[protein] = S-methyl-L-cysteinyl-[protein] + a 2'-deoxyguanosine in DNA</text>
        <dbReference type="Rhea" id="RHEA:24000"/>
        <dbReference type="Rhea" id="RHEA-COMP:10131"/>
        <dbReference type="Rhea" id="RHEA-COMP:10132"/>
        <dbReference type="Rhea" id="RHEA-COMP:11367"/>
        <dbReference type="Rhea" id="RHEA-COMP:11368"/>
        <dbReference type="ChEBI" id="CHEBI:29950"/>
        <dbReference type="ChEBI" id="CHEBI:82612"/>
        <dbReference type="ChEBI" id="CHEBI:85445"/>
        <dbReference type="ChEBI" id="CHEBI:85448"/>
        <dbReference type="EC" id="2.1.1.63"/>
    </reaction>
</comment>
<evidence type="ECO:0000256" key="2">
    <source>
        <dbReference type="ARBA" id="ARBA00008711"/>
    </source>
</evidence>
<dbReference type="InterPro" id="IPR036217">
    <property type="entry name" value="MethylDNA_cys_MeTrfase_DNAb"/>
</dbReference>
<accession>A0A4Y8UNF7</accession>
<keyword evidence="4 9" id="KW-0489">Methyltransferase</keyword>
<evidence type="ECO:0000256" key="9">
    <source>
        <dbReference type="HAMAP-Rule" id="MF_00772"/>
    </source>
</evidence>
<dbReference type="HAMAP" id="MF_00772">
    <property type="entry name" value="OGT"/>
    <property type="match status" value="1"/>
</dbReference>
<evidence type="ECO:0000256" key="7">
    <source>
        <dbReference type="ARBA" id="ARBA00023204"/>
    </source>
</evidence>
<dbReference type="SUPFAM" id="SSF53155">
    <property type="entry name" value="Methylated DNA-protein cysteine methyltransferase domain"/>
    <property type="match status" value="1"/>
</dbReference>
<dbReference type="AlphaFoldDB" id="A0A4Y8UNF7"/>